<keyword evidence="1" id="KW-0472">Membrane</keyword>
<name>A0A9P0CTR5_9CUCU</name>
<dbReference type="InterPro" id="IPR019172">
    <property type="entry name" value="Osteopetrosis-assoc_TM_1"/>
</dbReference>
<dbReference type="EMBL" id="OV651830">
    <property type="protein sequence ID" value="CAH1104844.1"/>
    <property type="molecule type" value="Genomic_DNA"/>
</dbReference>
<dbReference type="Proteomes" id="UP001153636">
    <property type="component" value="Chromosome 18"/>
</dbReference>
<dbReference type="Pfam" id="PF09777">
    <property type="entry name" value="OSTMP1"/>
    <property type="match status" value="1"/>
</dbReference>
<feature type="transmembrane region" description="Helical" evidence="1">
    <location>
        <begin position="214"/>
        <end position="237"/>
    </location>
</feature>
<protein>
    <recommendedName>
        <fullName evidence="4">Osteopetrosis-associated transmembrane protein 1</fullName>
    </recommendedName>
</protein>
<gene>
    <name evidence="2" type="ORF">PSYICH_LOCUS5682</name>
</gene>
<reference evidence="2" key="1">
    <citation type="submission" date="2022-01" db="EMBL/GenBank/DDBJ databases">
        <authorList>
            <person name="King R."/>
        </authorList>
    </citation>
    <scope>NUCLEOTIDE SEQUENCE</scope>
</reference>
<sequence length="260" mass="30428">MGLLYFNFKHNAFIYILYYMTILSANCIENEDVECGVLREKFANASAQFTLCAIDKSRPITICEKCVNTYVDVLDSFQNMSKAVDNGTSCFDKFVNQDRLQIVQILYDNSVDLWTRAKCNECYDSDNMIHNLTVSNKTLQFQTYYEDFTNCTSNYVDDFCSGCMKDYVKLDNYYKTISNINEKIGVCMDIVDIMNITWNLWSNNCCKYRRHNEYIFIGSSVGVLLFTILFYFILLFCKQKTAPTIIQQSRFFESLNIFRD</sequence>
<evidence type="ECO:0000313" key="3">
    <source>
        <dbReference type="Proteomes" id="UP001153636"/>
    </source>
</evidence>
<keyword evidence="3" id="KW-1185">Reference proteome</keyword>
<organism evidence="2 3">
    <name type="scientific">Psylliodes chrysocephalus</name>
    <dbReference type="NCBI Taxonomy" id="3402493"/>
    <lineage>
        <taxon>Eukaryota</taxon>
        <taxon>Metazoa</taxon>
        <taxon>Ecdysozoa</taxon>
        <taxon>Arthropoda</taxon>
        <taxon>Hexapoda</taxon>
        <taxon>Insecta</taxon>
        <taxon>Pterygota</taxon>
        <taxon>Neoptera</taxon>
        <taxon>Endopterygota</taxon>
        <taxon>Coleoptera</taxon>
        <taxon>Polyphaga</taxon>
        <taxon>Cucujiformia</taxon>
        <taxon>Chrysomeloidea</taxon>
        <taxon>Chrysomelidae</taxon>
        <taxon>Galerucinae</taxon>
        <taxon>Alticini</taxon>
        <taxon>Psylliodes</taxon>
    </lineage>
</organism>
<proteinExistence type="predicted"/>
<dbReference type="GO" id="GO:0005829">
    <property type="term" value="C:cytosol"/>
    <property type="evidence" value="ECO:0007669"/>
    <property type="project" value="TreeGrafter"/>
</dbReference>
<accession>A0A9P0CTR5</accession>
<keyword evidence="1" id="KW-0812">Transmembrane</keyword>
<evidence type="ECO:0008006" key="4">
    <source>
        <dbReference type="Google" id="ProtNLM"/>
    </source>
</evidence>
<keyword evidence="1" id="KW-1133">Transmembrane helix</keyword>
<evidence type="ECO:0000256" key="1">
    <source>
        <dbReference type="SAM" id="Phobius"/>
    </source>
</evidence>
<dbReference type="AlphaFoldDB" id="A0A9P0CTR5"/>
<dbReference type="PANTHER" id="PTHR15644:SF2">
    <property type="entry name" value="OSTEOPETROSIS-ASSOCIATED TRANSMEMBRANE PROTEIN 1"/>
    <property type="match status" value="1"/>
</dbReference>
<evidence type="ECO:0000313" key="2">
    <source>
        <dbReference type="EMBL" id="CAH1104844.1"/>
    </source>
</evidence>
<dbReference type="PANTHER" id="PTHR15644">
    <property type="entry name" value="OSTEOPETROSIS ASSOCIATED TRANSMEMBRANE PROTEIN 1"/>
    <property type="match status" value="1"/>
</dbReference>
<dbReference type="OrthoDB" id="8021850at2759"/>